<proteinExistence type="inferred from homology"/>
<dbReference type="PANTHER" id="PTHR42928">
    <property type="entry name" value="TRICARBOXYLATE-BINDING PROTEIN"/>
    <property type="match status" value="1"/>
</dbReference>
<gene>
    <name evidence="3" type="ORF">H663_008665</name>
</gene>
<dbReference type="OrthoDB" id="8678477at2"/>
<dbReference type="Proteomes" id="UP000037507">
    <property type="component" value="Unassembled WGS sequence"/>
</dbReference>
<dbReference type="PANTHER" id="PTHR42928:SF5">
    <property type="entry name" value="BLR1237 PROTEIN"/>
    <property type="match status" value="1"/>
</dbReference>
<organism evidence="3 4">
    <name type="scientific">Limnohabitans planktonicus II-D5</name>
    <dbReference type="NCBI Taxonomy" id="1293045"/>
    <lineage>
        <taxon>Bacteria</taxon>
        <taxon>Pseudomonadati</taxon>
        <taxon>Pseudomonadota</taxon>
        <taxon>Betaproteobacteria</taxon>
        <taxon>Burkholderiales</taxon>
        <taxon>Comamonadaceae</taxon>
        <taxon>Limnohabitans</taxon>
    </lineage>
</organism>
<evidence type="ECO:0000256" key="2">
    <source>
        <dbReference type="SAM" id="SignalP"/>
    </source>
</evidence>
<dbReference type="Gene3D" id="3.40.190.150">
    <property type="entry name" value="Bordetella uptake gene, domain 1"/>
    <property type="match status" value="1"/>
</dbReference>
<keyword evidence="2" id="KW-0732">Signal</keyword>
<evidence type="ECO:0000313" key="4">
    <source>
        <dbReference type="Proteomes" id="UP000037507"/>
    </source>
</evidence>
<protein>
    <submittedName>
        <fullName evidence="3">Tripartite tricarboxylate transporter receptor protein</fullName>
    </submittedName>
</protein>
<feature type="signal peptide" evidence="2">
    <location>
        <begin position="1"/>
        <end position="23"/>
    </location>
</feature>
<evidence type="ECO:0000313" key="3">
    <source>
        <dbReference type="EMBL" id="PVE43088.1"/>
    </source>
</evidence>
<feature type="chain" id="PRO_5015700815" evidence="2">
    <location>
        <begin position="24"/>
        <end position="324"/>
    </location>
</feature>
<dbReference type="RefSeq" id="WP_053171807.1">
    <property type="nucleotide sequence ID" value="NZ_LFYT02000008.1"/>
</dbReference>
<reference evidence="3" key="1">
    <citation type="submission" date="2017-04" db="EMBL/GenBank/DDBJ databases">
        <title>Unexpected and diverse lifestyles within the genus Limnohabitans.</title>
        <authorList>
            <person name="Kasalicky V."/>
            <person name="Mehrshad M."/>
            <person name="Andrei S.-A."/>
            <person name="Salcher M."/>
            <person name="Kratochvilova H."/>
            <person name="Simek K."/>
            <person name="Ghai R."/>
        </authorList>
    </citation>
    <scope>NUCLEOTIDE SEQUENCE [LARGE SCALE GENOMIC DNA]</scope>
    <source>
        <strain evidence="3">II-D5</strain>
    </source>
</reference>
<accession>A0A2T7UEQ1</accession>
<dbReference type="AlphaFoldDB" id="A0A2T7UEQ1"/>
<evidence type="ECO:0000256" key="1">
    <source>
        <dbReference type="ARBA" id="ARBA00006987"/>
    </source>
</evidence>
<dbReference type="STRING" id="1293045.H663_07590"/>
<keyword evidence="4" id="KW-1185">Reference proteome</keyword>
<dbReference type="Gene3D" id="3.40.190.10">
    <property type="entry name" value="Periplasmic binding protein-like II"/>
    <property type="match status" value="1"/>
</dbReference>
<comment type="similarity">
    <text evidence="1">Belongs to the UPF0065 (bug) family.</text>
</comment>
<keyword evidence="3" id="KW-0675">Receptor</keyword>
<dbReference type="Pfam" id="PF03401">
    <property type="entry name" value="TctC"/>
    <property type="match status" value="1"/>
</dbReference>
<name>A0A2T7UEQ1_9BURK</name>
<sequence>MFHRRLWLQTLCFAALTMNGAQAQTQFPVKPIKIIVPFGAGGVADLTARAVAQKLSESLGQPVLIDNRPGAGGIVAAELVTQAEPDGYTLLLMSNGTAVSASLFKNLPFNPRSDFAPVSLLGMFDLAVVVPESSPHKNLSDLIEFGRAHPGKLNIGTINVGSTQHLAAELLRSQGNLLAQVIPYNGTPAVLNGLRGGQIDAAVEILGPLKPQISAKTVRLLGVMGESRPKDMPQVPTVREMPGLSQFNVSSWNALAAPAKTPKFIVDRLNLELGKVLSQPELVQRMASFNVQAKSSTPAQLSQLLDSDIKRWREVIQKAGITPQ</sequence>
<dbReference type="PIRSF" id="PIRSF017082">
    <property type="entry name" value="YflP"/>
    <property type="match status" value="1"/>
</dbReference>
<dbReference type="InterPro" id="IPR042100">
    <property type="entry name" value="Bug_dom1"/>
</dbReference>
<comment type="caution">
    <text evidence="3">The sequence shown here is derived from an EMBL/GenBank/DDBJ whole genome shotgun (WGS) entry which is preliminary data.</text>
</comment>
<dbReference type="InterPro" id="IPR005064">
    <property type="entry name" value="BUG"/>
</dbReference>
<dbReference type="SUPFAM" id="SSF53850">
    <property type="entry name" value="Periplasmic binding protein-like II"/>
    <property type="match status" value="1"/>
</dbReference>
<dbReference type="CDD" id="cd13578">
    <property type="entry name" value="PBP2_Bug27"/>
    <property type="match status" value="1"/>
</dbReference>
<dbReference type="EMBL" id="LFYT02000008">
    <property type="protein sequence ID" value="PVE43088.1"/>
    <property type="molecule type" value="Genomic_DNA"/>
</dbReference>